<feature type="repeat" description="TPR" evidence="1">
    <location>
        <begin position="364"/>
        <end position="397"/>
    </location>
</feature>
<protein>
    <recommendedName>
        <fullName evidence="5">TPR-like protein</fullName>
    </recommendedName>
</protein>
<evidence type="ECO:0000256" key="1">
    <source>
        <dbReference type="PROSITE-ProRule" id="PRU00339"/>
    </source>
</evidence>
<feature type="compositionally biased region" description="Pro residues" evidence="2">
    <location>
        <begin position="528"/>
        <end position="537"/>
    </location>
</feature>
<dbReference type="AlphaFoldDB" id="A0A507ECH7"/>
<evidence type="ECO:0008006" key="5">
    <source>
        <dbReference type="Google" id="ProtNLM"/>
    </source>
</evidence>
<feature type="compositionally biased region" description="Low complexity" evidence="2">
    <location>
        <begin position="549"/>
        <end position="559"/>
    </location>
</feature>
<keyword evidence="1" id="KW-0802">TPR repeat</keyword>
<reference evidence="3 4" key="1">
    <citation type="journal article" date="2019" name="Sci. Rep.">
        <title>Comparative genomics of chytrid fungi reveal insights into the obligate biotrophic and pathogenic lifestyle of Synchytrium endobioticum.</title>
        <authorList>
            <person name="van de Vossenberg B.T.L.H."/>
            <person name="Warris S."/>
            <person name="Nguyen H.D.T."/>
            <person name="van Gent-Pelzer M.P.E."/>
            <person name="Joly D.L."/>
            <person name="van de Geest H.C."/>
            <person name="Bonants P.J.M."/>
            <person name="Smith D.S."/>
            <person name="Levesque C.A."/>
            <person name="van der Lee T.A.J."/>
        </authorList>
    </citation>
    <scope>NUCLEOTIDE SEQUENCE [LARGE SCALE GENOMIC DNA]</scope>
    <source>
        <strain evidence="3 4">CBS 809.83</strain>
    </source>
</reference>
<dbReference type="InterPro" id="IPR011990">
    <property type="entry name" value="TPR-like_helical_dom_sf"/>
</dbReference>
<gene>
    <name evidence="3" type="ORF">PhCBS80983_g01354</name>
</gene>
<evidence type="ECO:0000313" key="3">
    <source>
        <dbReference type="EMBL" id="TPX61045.1"/>
    </source>
</evidence>
<keyword evidence="4" id="KW-1185">Reference proteome</keyword>
<dbReference type="STRING" id="109895.A0A507ECH7"/>
<evidence type="ECO:0000313" key="4">
    <source>
        <dbReference type="Proteomes" id="UP000318582"/>
    </source>
</evidence>
<sequence length="654" mass="73428">MDAQKVAFRPATSLVRSGAALVENQAQVYNSRGLNIISIPGRQTTEELSKAIASFTRAIHLLPDEPSFYWHRAEAYVKLLDFESAIANFRQHGVLVNTLRSTTAWERSLLVRPLTADSNKFEYPHGSTYVMQRRLAPLAFTWGQCLLDQKRFQEALKMFEYAGNLGMKMESVLLRCALAHISLNNYDAALEILYKLTEGLNPNIELFILRAKIYRHLGNVEFTNVDVQRSLKIDPNHPELPDLLKFTLTTAIRYKNRASDQIMKGCPWAAIQCLTHAIDLDENDWMLYFKRGTLLAETGQYEGAMQDLERILQHPDRVGHSNREVYLQLSEVHVRLGLNAYHNHDIKGAAELFTLALGYNPSEPRTWKKRADCYLALREITKSIADLARAVELNPDDTQCRERCAVLWATIADKLMADGEWTYAIDIWTTAIQYNPTIAEYFFRRARSYHMKECIDEARQDLHHALHLDPQNIEIAAMLSQLTSGPPLLNLGPFPPQRLYKPLAPFALVPAKEKGLVGKTVTAAVPHIVPPTAPNMPPRRTAPRSSMTSLSSTPAGSLSSLSNRYGQVAESQMHVLSLPPLSLPKLSLIEGGPKPQGQRDKGAFAPGKDIKQPARGKGKEQSVISREVAEQDDLIVDTKTAMTLQKLSLHLDVL</sequence>
<dbReference type="EMBL" id="QEAQ01000010">
    <property type="protein sequence ID" value="TPX61045.1"/>
    <property type="molecule type" value="Genomic_DNA"/>
</dbReference>
<dbReference type="Proteomes" id="UP000318582">
    <property type="component" value="Unassembled WGS sequence"/>
</dbReference>
<evidence type="ECO:0000256" key="2">
    <source>
        <dbReference type="SAM" id="MobiDB-lite"/>
    </source>
</evidence>
<dbReference type="PANTHER" id="PTHR45153:SF1">
    <property type="entry name" value="TETRATRICOPEPTIDE REPEAT PROTEIN 16"/>
    <property type="match status" value="1"/>
</dbReference>
<dbReference type="SUPFAM" id="SSF48452">
    <property type="entry name" value="TPR-like"/>
    <property type="match status" value="1"/>
</dbReference>
<organism evidence="3 4">
    <name type="scientific">Powellomyces hirtus</name>
    <dbReference type="NCBI Taxonomy" id="109895"/>
    <lineage>
        <taxon>Eukaryota</taxon>
        <taxon>Fungi</taxon>
        <taxon>Fungi incertae sedis</taxon>
        <taxon>Chytridiomycota</taxon>
        <taxon>Chytridiomycota incertae sedis</taxon>
        <taxon>Chytridiomycetes</taxon>
        <taxon>Spizellomycetales</taxon>
        <taxon>Powellomycetaceae</taxon>
        <taxon>Powellomyces</taxon>
    </lineage>
</organism>
<dbReference type="Gene3D" id="1.25.40.10">
    <property type="entry name" value="Tetratricopeptide repeat domain"/>
    <property type="match status" value="5"/>
</dbReference>
<feature type="repeat" description="TPR" evidence="1">
    <location>
        <begin position="439"/>
        <end position="472"/>
    </location>
</feature>
<dbReference type="PROSITE" id="PS50005">
    <property type="entry name" value="TPR"/>
    <property type="match status" value="2"/>
</dbReference>
<dbReference type="SMART" id="SM00028">
    <property type="entry name" value="TPR"/>
    <property type="match status" value="8"/>
</dbReference>
<feature type="region of interest" description="Disordered" evidence="2">
    <location>
        <begin position="591"/>
        <end position="626"/>
    </location>
</feature>
<feature type="compositionally biased region" description="Basic and acidic residues" evidence="2">
    <location>
        <begin position="597"/>
        <end position="620"/>
    </location>
</feature>
<dbReference type="Pfam" id="PF13432">
    <property type="entry name" value="TPR_16"/>
    <property type="match status" value="1"/>
</dbReference>
<accession>A0A507ECH7</accession>
<feature type="region of interest" description="Disordered" evidence="2">
    <location>
        <begin position="528"/>
        <end position="559"/>
    </location>
</feature>
<dbReference type="PANTHER" id="PTHR45153">
    <property type="entry name" value="TETRATRICOPEPTIDE REPEAT PROTEIN 16"/>
    <property type="match status" value="1"/>
</dbReference>
<comment type="caution">
    <text evidence="3">The sequence shown here is derived from an EMBL/GenBank/DDBJ whole genome shotgun (WGS) entry which is preliminary data.</text>
</comment>
<name>A0A507ECH7_9FUNG</name>
<dbReference type="InterPro" id="IPR019734">
    <property type="entry name" value="TPR_rpt"/>
</dbReference>
<proteinExistence type="predicted"/>